<name>W2KG39_PHYNI</name>
<proteinExistence type="predicted"/>
<gene>
    <name evidence="1" type="ORF">L917_16087</name>
</gene>
<accession>W2KG39</accession>
<dbReference type="VEuPathDB" id="FungiDB:PPTG_16231"/>
<dbReference type="Proteomes" id="UP000054423">
    <property type="component" value="Unassembled WGS sequence"/>
</dbReference>
<dbReference type="AlphaFoldDB" id="W2KG39"/>
<sequence>MDHGDDSATLLLCMSEAFANHEREVAEAHDKVCQLLISDAWKIAMRLQHYLILQCLDKPTESAWISLYLFGNDVNFLNATSLTRFAVFPLFKVVHESC</sequence>
<evidence type="ECO:0000313" key="1">
    <source>
        <dbReference type="EMBL" id="ETL84037.1"/>
    </source>
</evidence>
<reference evidence="1" key="1">
    <citation type="submission" date="2013-11" db="EMBL/GenBank/DDBJ databases">
        <title>The Genome Sequence of Phytophthora parasitica CHvinca01.</title>
        <authorList>
            <consortium name="The Broad Institute Genomics Platform"/>
            <person name="Russ C."/>
            <person name="Tyler B."/>
            <person name="Panabieres F."/>
            <person name="Shan W."/>
            <person name="Tripathy S."/>
            <person name="Grunwald N."/>
            <person name="Machado M."/>
            <person name="Johnson C.S."/>
            <person name="Arredondo F."/>
            <person name="Hong C."/>
            <person name="Coffey M."/>
            <person name="Young S.K."/>
            <person name="Zeng Q."/>
            <person name="Gargeya S."/>
            <person name="Fitzgerald M."/>
            <person name="Abouelleil A."/>
            <person name="Alvarado L."/>
            <person name="Chapman S.B."/>
            <person name="Gainer-Dewar J."/>
            <person name="Goldberg J."/>
            <person name="Griggs A."/>
            <person name="Gujja S."/>
            <person name="Hansen M."/>
            <person name="Howarth C."/>
            <person name="Imamovic A."/>
            <person name="Ireland A."/>
            <person name="Larimer J."/>
            <person name="McCowan C."/>
            <person name="Murphy C."/>
            <person name="Pearson M."/>
            <person name="Poon T.W."/>
            <person name="Priest M."/>
            <person name="Roberts A."/>
            <person name="Saif S."/>
            <person name="Shea T."/>
            <person name="Sykes S."/>
            <person name="Wortman J."/>
            <person name="Nusbaum C."/>
            <person name="Birren B."/>
        </authorList>
    </citation>
    <scope>NUCLEOTIDE SEQUENCE [LARGE SCALE GENOMIC DNA]</scope>
    <source>
        <strain evidence="1">CHvinca01</strain>
    </source>
</reference>
<protein>
    <submittedName>
        <fullName evidence="1">Uncharacterized protein</fullName>
    </submittedName>
</protein>
<dbReference type="EMBL" id="KI681904">
    <property type="protein sequence ID" value="ETL84037.1"/>
    <property type="molecule type" value="Genomic_DNA"/>
</dbReference>
<dbReference type="OrthoDB" id="90002at2759"/>
<organism evidence="1">
    <name type="scientific">Phytophthora nicotianae</name>
    <name type="common">Potato buckeye rot agent</name>
    <name type="synonym">Phytophthora parasitica</name>
    <dbReference type="NCBI Taxonomy" id="4792"/>
    <lineage>
        <taxon>Eukaryota</taxon>
        <taxon>Sar</taxon>
        <taxon>Stramenopiles</taxon>
        <taxon>Oomycota</taxon>
        <taxon>Peronosporomycetes</taxon>
        <taxon>Peronosporales</taxon>
        <taxon>Peronosporaceae</taxon>
        <taxon>Phytophthora</taxon>
    </lineage>
</organism>